<dbReference type="UniPathway" id="UPA00059">
    <property type="reaction ID" value="UER00104"/>
</dbReference>
<dbReference type="RefSeq" id="WP_134524910.1">
    <property type="nucleotide sequence ID" value="NZ_SOHH01000111.1"/>
</dbReference>
<evidence type="ECO:0000313" key="13">
    <source>
        <dbReference type="EMBL" id="TFD72116.1"/>
    </source>
</evidence>
<dbReference type="EMBL" id="SOHH01000111">
    <property type="protein sequence ID" value="TFD72116.1"/>
    <property type="molecule type" value="Genomic_DNA"/>
</dbReference>
<dbReference type="InterPro" id="IPR000086">
    <property type="entry name" value="NUDIX_hydrolase_dom"/>
</dbReference>
<feature type="binding site" evidence="10">
    <location>
        <position position="30"/>
    </location>
    <ligand>
        <name>Mn(2+)</name>
        <dbReference type="ChEBI" id="CHEBI:29035"/>
    </ligand>
</feature>
<reference evidence="13 14" key="1">
    <citation type="submission" date="2019-03" db="EMBL/GenBank/DDBJ databases">
        <title>Genomics of glacier-inhabiting Cryobacterium strains.</title>
        <authorList>
            <person name="Liu Q."/>
            <person name="Xin Y.-H."/>
        </authorList>
    </citation>
    <scope>NUCLEOTIDE SEQUENCE [LARGE SCALE GENOMIC DNA]</scope>
    <source>
        <strain evidence="13 14">Hh4</strain>
    </source>
</reference>
<dbReference type="PIRSF" id="PIRSF018427">
    <property type="entry name" value="Isopntndiph_ism"/>
    <property type="match status" value="1"/>
</dbReference>
<keyword evidence="5 10" id="KW-0479">Metal-binding</keyword>
<dbReference type="NCBIfam" id="TIGR02150">
    <property type="entry name" value="IPP_isom_1"/>
    <property type="match status" value="1"/>
</dbReference>
<dbReference type="InterPro" id="IPR056375">
    <property type="entry name" value="Idi_bact"/>
</dbReference>
<evidence type="ECO:0000256" key="9">
    <source>
        <dbReference type="ARBA" id="ARBA00023235"/>
    </source>
</evidence>
<dbReference type="GO" id="GO:0005737">
    <property type="term" value="C:cytoplasm"/>
    <property type="evidence" value="ECO:0007669"/>
    <property type="project" value="UniProtKB-SubCell"/>
</dbReference>
<keyword evidence="8 10" id="KW-0414">Isoprene biosynthesis</keyword>
<comment type="subcellular location">
    <subcellularLocation>
        <location evidence="10">Cytoplasm</location>
    </subcellularLocation>
</comment>
<dbReference type="CDD" id="cd02885">
    <property type="entry name" value="NUDIX_IPP_Isomerase"/>
    <property type="match status" value="1"/>
</dbReference>
<feature type="active site" evidence="10 11">
    <location>
        <position position="121"/>
    </location>
</feature>
<feature type="binding site" evidence="10">
    <location>
        <position position="74"/>
    </location>
    <ligand>
        <name>Mn(2+)</name>
        <dbReference type="ChEBI" id="CHEBI:29035"/>
    </ligand>
</feature>
<evidence type="ECO:0000256" key="8">
    <source>
        <dbReference type="ARBA" id="ARBA00023229"/>
    </source>
</evidence>
<feature type="active site" evidence="10 11">
    <location>
        <position position="72"/>
    </location>
</feature>
<evidence type="ECO:0000256" key="3">
    <source>
        <dbReference type="ARBA" id="ARBA00012057"/>
    </source>
</evidence>
<evidence type="ECO:0000256" key="4">
    <source>
        <dbReference type="ARBA" id="ARBA00022490"/>
    </source>
</evidence>
<keyword evidence="7 10" id="KW-0464">Manganese</keyword>
<evidence type="ECO:0000256" key="11">
    <source>
        <dbReference type="PIRSR" id="PIRSR018427-1"/>
    </source>
</evidence>
<keyword evidence="9 10" id="KW-0413">Isomerase</keyword>
<keyword evidence="4 10" id="KW-0963">Cytoplasm</keyword>
<comment type="similarity">
    <text evidence="2 10">Belongs to the IPP isomerase type 1 family.</text>
</comment>
<keyword evidence="6 10" id="KW-0460">Magnesium</keyword>
<dbReference type="GO" id="GO:0050992">
    <property type="term" value="P:dimethylallyl diphosphate biosynthetic process"/>
    <property type="evidence" value="ECO:0007669"/>
    <property type="project" value="UniProtKB-UniRule"/>
</dbReference>
<comment type="caution">
    <text evidence="13">The sequence shown here is derived from an EMBL/GenBank/DDBJ whole genome shotgun (WGS) entry which is preliminary data.</text>
</comment>
<comment type="cofactor">
    <cofactor evidence="10">
        <name>Mn(2+)</name>
        <dbReference type="ChEBI" id="CHEBI:29035"/>
    </cofactor>
    <text evidence="10">Binds 1 Mn(2+) ion per subunit.</text>
</comment>
<dbReference type="SUPFAM" id="SSF55811">
    <property type="entry name" value="Nudix"/>
    <property type="match status" value="1"/>
</dbReference>
<dbReference type="InterPro" id="IPR011876">
    <property type="entry name" value="IsopentenylPP_isomerase_typ1"/>
</dbReference>
<dbReference type="InterPro" id="IPR015797">
    <property type="entry name" value="NUDIX_hydrolase-like_dom_sf"/>
</dbReference>
<feature type="binding site" evidence="10">
    <location>
        <position position="92"/>
    </location>
    <ligand>
        <name>Mg(2+)</name>
        <dbReference type="ChEBI" id="CHEBI:18420"/>
    </ligand>
</feature>
<dbReference type="GO" id="GO:0004452">
    <property type="term" value="F:isopentenyl-diphosphate delta-isomerase activity"/>
    <property type="evidence" value="ECO:0007669"/>
    <property type="project" value="UniProtKB-UniRule"/>
</dbReference>
<dbReference type="Proteomes" id="UP000298313">
    <property type="component" value="Unassembled WGS sequence"/>
</dbReference>
<comment type="cofactor">
    <cofactor evidence="10">
        <name>Mg(2+)</name>
        <dbReference type="ChEBI" id="CHEBI:18420"/>
    </cofactor>
    <text evidence="10">Binds 1 Mg(2+) ion per subunit. The magnesium ion binds only when substrate is bound.</text>
</comment>
<dbReference type="Pfam" id="PF00293">
    <property type="entry name" value="NUDIX"/>
    <property type="match status" value="1"/>
</dbReference>
<dbReference type="AlphaFoldDB" id="A0A4R9AX73"/>
<sequence>MAQIELLAEYVVLVDESGSPIGTAPKSTMHDADTPLHLAFSCYVLNPRGQVLITRRSLAKKTWPGVWTNSFCGHPLPGESIPDAIDRRAQFELGLELDDVTVTLPEFRYRAVDSSGIVENEICPVYLASSSREPVPNADEVVEFAWVDPATLRRSVLDLPWAFSPWLGLQLKEWTDFGA</sequence>
<evidence type="ECO:0000256" key="1">
    <source>
        <dbReference type="ARBA" id="ARBA00004826"/>
    </source>
</evidence>
<organism evidence="13 14">
    <name type="scientific">Cryobacterium fucosi</name>
    <dbReference type="NCBI Taxonomy" id="1259157"/>
    <lineage>
        <taxon>Bacteria</taxon>
        <taxon>Bacillati</taxon>
        <taxon>Actinomycetota</taxon>
        <taxon>Actinomycetes</taxon>
        <taxon>Micrococcales</taxon>
        <taxon>Microbacteriaceae</taxon>
        <taxon>Cryobacterium</taxon>
    </lineage>
</organism>
<dbReference type="PROSITE" id="PS51462">
    <property type="entry name" value="NUDIX"/>
    <property type="match status" value="1"/>
</dbReference>
<evidence type="ECO:0000259" key="12">
    <source>
        <dbReference type="PROSITE" id="PS51462"/>
    </source>
</evidence>
<dbReference type="FunFam" id="3.90.79.10:FF:000009">
    <property type="entry name" value="Isopentenyl-diphosphate Delta-isomerase"/>
    <property type="match status" value="1"/>
</dbReference>
<dbReference type="OrthoDB" id="9809458at2"/>
<dbReference type="PANTHER" id="PTHR10885">
    <property type="entry name" value="ISOPENTENYL-DIPHOSPHATE DELTA-ISOMERASE"/>
    <property type="match status" value="1"/>
</dbReference>
<evidence type="ECO:0000256" key="10">
    <source>
        <dbReference type="HAMAP-Rule" id="MF_00202"/>
    </source>
</evidence>
<name>A0A4R9AX73_9MICO</name>
<comment type="function">
    <text evidence="10">Catalyzes the 1,3-allylic rearrangement of the homoallylic substrate isopentenyl (IPP) to its highly electrophilic allylic isomer, dimethylallyl diphosphate (DMAPP).</text>
</comment>
<feature type="binding site" evidence="10">
    <location>
        <position position="121"/>
    </location>
    <ligand>
        <name>Mn(2+)</name>
        <dbReference type="ChEBI" id="CHEBI:29035"/>
    </ligand>
</feature>
<keyword evidence="14" id="KW-1185">Reference proteome</keyword>
<protein>
    <recommendedName>
        <fullName evidence="3 10">Isopentenyl-diphosphate Delta-isomerase</fullName>
        <shortName evidence="10">IPP isomerase</shortName>
        <ecNumber evidence="3 10">5.3.3.2</ecNumber>
    </recommendedName>
    <alternativeName>
        <fullName evidence="10">IPP:DMAPP isomerase</fullName>
    </alternativeName>
    <alternativeName>
        <fullName evidence="10">Isopentenyl pyrophosphate isomerase</fullName>
    </alternativeName>
</protein>
<gene>
    <name evidence="10" type="primary">idi</name>
    <name evidence="13" type="ORF">E3T48_15415</name>
</gene>
<dbReference type="NCBIfam" id="NF002995">
    <property type="entry name" value="PRK03759.1"/>
    <property type="match status" value="1"/>
</dbReference>
<evidence type="ECO:0000256" key="7">
    <source>
        <dbReference type="ARBA" id="ARBA00023211"/>
    </source>
</evidence>
<comment type="catalytic activity">
    <reaction evidence="10">
        <text>isopentenyl diphosphate = dimethylallyl diphosphate</text>
        <dbReference type="Rhea" id="RHEA:23284"/>
        <dbReference type="ChEBI" id="CHEBI:57623"/>
        <dbReference type="ChEBI" id="CHEBI:128769"/>
        <dbReference type="EC" id="5.3.3.2"/>
    </reaction>
</comment>
<evidence type="ECO:0000256" key="5">
    <source>
        <dbReference type="ARBA" id="ARBA00022723"/>
    </source>
</evidence>
<dbReference type="GO" id="GO:0046872">
    <property type="term" value="F:metal ion binding"/>
    <property type="evidence" value="ECO:0007669"/>
    <property type="project" value="UniProtKB-KW"/>
</dbReference>
<dbReference type="PANTHER" id="PTHR10885:SF0">
    <property type="entry name" value="ISOPENTENYL-DIPHOSPHATE DELTA-ISOMERASE"/>
    <property type="match status" value="1"/>
</dbReference>
<feature type="binding site" evidence="10">
    <location>
        <position position="119"/>
    </location>
    <ligand>
        <name>Mn(2+)</name>
        <dbReference type="ChEBI" id="CHEBI:29035"/>
    </ligand>
</feature>
<feature type="binding site" evidence="10">
    <location>
        <position position="37"/>
    </location>
    <ligand>
        <name>Mn(2+)</name>
        <dbReference type="ChEBI" id="CHEBI:29035"/>
    </ligand>
</feature>
<evidence type="ECO:0000256" key="6">
    <source>
        <dbReference type="ARBA" id="ARBA00022842"/>
    </source>
</evidence>
<dbReference type="Gene3D" id="3.90.79.10">
    <property type="entry name" value="Nucleoside Triphosphate Pyrophosphohydrolase"/>
    <property type="match status" value="1"/>
</dbReference>
<feature type="domain" description="Nudix hydrolase" evidence="12">
    <location>
        <begin position="35"/>
        <end position="169"/>
    </location>
</feature>
<dbReference type="GO" id="GO:0008299">
    <property type="term" value="P:isoprenoid biosynthetic process"/>
    <property type="evidence" value="ECO:0007669"/>
    <property type="project" value="UniProtKB-UniRule"/>
</dbReference>
<evidence type="ECO:0000256" key="2">
    <source>
        <dbReference type="ARBA" id="ARBA00007579"/>
    </source>
</evidence>
<evidence type="ECO:0000313" key="14">
    <source>
        <dbReference type="Proteomes" id="UP000298313"/>
    </source>
</evidence>
<accession>A0A4R9AX73</accession>
<dbReference type="HAMAP" id="MF_00202">
    <property type="entry name" value="Idi"/>
    <property type="match status" value="1"/>
</dbReference>
<dbReference type="EC" id="5.3.3.2" evidence="3 10"/>
<proteinExistence type="inferred from homology"/>
<comment type="pathway">
    <text evidence="1 10">Isoprenoid biosynthesis; dimethylallyl diphosphate biosynthesis; dimethylallyl diphosphate from isopentenyl diphosphate: step 1/1.</text>
</comment>